<sequence length="154" mass="17585">MRLYGFVSFFLIISAIIVGVLFYGFVNWQKSGSFFGFSPYKEVKLVNLLSFGNLYDGKKVCSEGFYVKAPDLEILKVSMEEDRFTRSTWVDNQSGKDIIFTASAASSKYVWARLCGSFESHRGGEFGHPSVWNHQLTVEKFETFGEDKRLENNL</sequence>
<keyword evidence="1" id="KW-0472">Membrane</keyword>
<reference evidence="2 3" key="1">
    <citation type="journal article" date="2015" name="Nature">
        <title>rRNA introns, odd ribosomes, and small enigmatic genomes across a large radiation of phyla.</title>
        <authorList>
            <person name="Brown C.T."/>
            <person name="Hug L.A."/>
            <person name="Thomas B.C."/>
            <person name="Sharon I."/>
            <person name="Castelle C.J."/>
            <person name="Singh A."/>
            <person name="Wilkins M.J."/>
            <person name="Williams K.H."/>
            <person name="Banfield J.F."/>
        </authorList>
    </citation>
    <scope>NUCLEOTIDE SEQUENCE [LARGE SCALE GENOMIC DNA]</scope>
</reference>
<dbReference type="EMBL" id="LBYQ01000013">
    <property type="protein sequence ID" value="KKR54788.1"/>
    <property type="molecule type" value="Genomic_DNA"/>
</dbReference>
<dbReference type="AlphaFoldDB" id="A0A0G0RQL5"/>
<evidence type="ECO:0000313" key="2">
    <source>
        <dbReference type="EMBL" id="KKR54788.1"/>
    </source>
</evidence>
<evidence type="ECO:0000256" key="1">
    <source>
        <dbReference type="SAM" id="Phobius"/>
    </source>
</evidence>
<accession>A0A0G0RQL5</accession>
<comment type="caution">
    <text evidence="2">The sequence shown here is derived from an EMBL/GenBank/DDBJ whole genome shotgun (WGS) entry which is preliminary data.</text>
</comment>
<feature type="transmembrane region" description="Helical" evidence="1">
    <location>
        <begin position="6"/>
        <end position="26"/>
    </location>
</feature>
<keyword evidence="1" id="KW-0812">Transmembrane</keyword>
<keyword evidence="1" id="KW-1133">Transmembrane helix</keyword>
<name>A0A0G0RQL5_9BACT</name>
<organism evidence="2 3">
    <name type="scientific">Candidatus Curtissbacteria bacterium GW2011_GWA1_40_24</name>
    <dbReference type="NCBI Taxonomy" id="1618406"/>
    <lineage>
        <taxon>Bacteria</taxon>
        <taxon>Candidatus Curtissiibacteriota</taxon>
    </lineage>
</organism>
<proteinExistence type="predicted"/>
<protein>
    <submittedName>
        <fullName evidence="2">Uncharacterized protein</fullName>
    </submittedName>
</protein>
<evidence type="ECO:0000313" key="3">
    <source>
        <dbReference type="Proteomes" id="UP000034489"/>
    </source>
</evidence>
<gene>
    <name evidence="2" type="ORF">UT92_C0013G0024</name>
</gene>
<dbReference type="Proteomes" id="UP000034489">
    <property type="component" value="Unassembled WGS sequence"/>
</dbReference>